<keyword evidence="1" id="KW-1133">Transmembrane helix</keyword>
<reference evidence="2 3" key="1">
    <citation type="submission" date="2024-01" db="EMBL/GenBank/DDBJ databases">
        <title>Genome assemblies of Stephania.</title>
        <authorList>
            <person name="Yang L."/>
        </authorList>
    </citation>
    <scope>NUCLEOTIDE SEQUENCE [LARGE SCALE GENOMIC DNA]</scope>
    <source>
        <strain evidence="2">YNDBR</strain>
        <tissue evidence="2">Leaf</tissue>
    </source>
</reference>
<accession>A0AAP0JM07</accession>
<keyword evidence="1" id="KW-0812">Transmembrane</keyword>
<gene>
    <name evidence="2" type="ORF">Syun_015797</name>
</gene>
<feature type="transmembrane region" description="Helical" evidence="1">
    <location>
        <begin position="45"/>
        <end position="67"/>
    </location>
</feature>
<evidence type="ECO:0000256" key="1">
    <source>
        <dbReference type="SAM" id="Phobius"/>
    </source>
</evidence>
<organism evidence="2 3">
    <name type="scientific">Stephania yunnanensis</name>
    <dbReference type="NCBI Taxonomy" id="152371"/>
    <lineage>
        <taxon>Eukaryota</taxon>
        <taxon>Viridiplantae</taxon>
        <taxon>Streptophyta</taxon>
        <taxon>Embryophyta</taxon>
        <taxon>Tracheophyta</taxon>
        <taxon>Spermatophyta</taxon>
        <taxon>Magnoliopsida</taxon>
        <taxon>Ranunculales</taxon>
        <taxon>Menispermaceae</taxon>
        <taxon>Menispermoideae</taxon>
        <taxon>Cissampelideae</taxon>
        <taxon>Stephania</taxon>
    </lineage>
</organism>
<keyword evidence="1" id="KW-0472">Membrane</keyword>
<dbReference type="EMBL" id="JBBNAF010000006">
    <property type="protein sequence ID" value="KAK9136467.1"/>
    <property type="molecule type" value="Genomic_DNA"/>
</dbReference>
<protein>
    <submittedName>
        <fullName evidence="2">Uncharacterized protein</fullName>
    </submittedName>
</protein>
<keyword evidence="3" id="KW-1185">Reference proteome</keyword>
<dbReference type="AlphaFoldDB" id="A0AAP0JM07"/>
<name>A0AAP0JM07_9MAGN</name>
<comment type="caution">
    <text evidence="2">The sequence shown here is derived from an EMBL/GenBank/DDBJ whole genome shotgun (WGS) entry which is preliminary data.</text>
</comment>
<sequence length="68" mass="8429">MWTQVYGSNNSYSGLINWNKATFRYFEFNFVFVKYCRSFECMVHVILYFLMKNLICFISYMQFYVMYS</sequence>
<dbReference type="Proteomes" id="UP001420932">
    <property type="component" value="Unassembled WGS sequence"/>
</dbReference>
<evidence type="ECO:0000313" key="3">
    <source>
        <dbReference type="Proteomes" id="UP001420932"/>
    </source>
</evidence>
<proteinExistence type="predicted"/>
<evidence type="ECO:0000313" key="2">
    <source>
        <dbReference type="EMBL" id="KAK9136467.1"/>
    </source>
</evidence>